<keyword evidence="5" id="KW-1185">Reference proteome</keyword>
<proteinExistence type="predicted"/>
<dbReference type="Pfam" id="PF13670">
    <property type="entry name" value="PepSY_2"/>
    <property type="match status" value="1"/>
</dbReference>
<evidence type="ECO:0000256" key="2">
    <source>
        <dbReference type="SAM" id="SignalP"/>
    </source>
</evidence>
<evidence type="ECO:0000256" key="1">
    <source>
        <dbReference type="SAM" id="MobiDB-lite"/>
    </source>
</evidence>
<evidence type="ECO:0000313" key="5">
    <source>
        <dbReference type="Proteomes" id="UP000778970"/>
    </source>
</evidence>
<name>A0A934V154_9PROT</name>
<dbReference type="EMBL" id="NRRE01000027">
    <property type="protein sequence ID" value="MBK1698366.1"/>
    <property type="molecule type" value="Genomic_DNA"/>
</dbReference>
<comment type="caution">
    <text evidence="4">The sequence shown here is derived from an EMBL/GenBank/DDBJ whole genome shotgun (WGS) entry which is preliminary data.</text>
</comment>
<feature type="domain" description="PepSY" evidence="3">
    <location>
        <begin position="59"/>
        <end position="116"/>
    </location>
</feature>
<feature type="region of interest" description="Disordered" evidence="1">
    <location>
        <begin position="31"/>
        <end position="60"/>
    </location>
</feature>
<reference evidence="4" key="1">
    <citation type="submission" date="2017-08" db="EMBL/GenBank/DDBJ databases">
        <authorList>
            <person name="Imhoff J.F."/>
            <person name="Rahn T."/>
            <person name="Kuenzel S."/>
            <person name="Neulinger S.C."/>
        </authorList>
    </citation>
    <scope>NUCLEOTIDE SEQUENCE</scope>
    <source>
        <strain evidence="4">DSM 9154</strain>
    </source>
</reference>
<feature type="chain" id="PRO_5037794821" evidence="2">
    <location>
        <begin position="23"/>
        <end position="120"/>
    </location>
</feature>
<sequence length="120" mass="12873">MRTRSLLLASALVLASAAGTVALNGIQATHAASSGGAGDTGQSVQQQSRDDTNKLQTGQRTMPMEEVIGKLSRQGYSDIREVERDGPDRYEVDARDAEGRRVELKVDAVTGKVLSREDND</sequence>
<dbReference type="AlphaFoldDB" id="A0A934V154"/>
<evidence type="ECO:0000313" key="4">
    <source>
        <dbReference type="EMBL" id="MBK1698366.1"/>
    </source>
</evidence>
<dbReference type="Gene3D" id="3.10.450.40">
    <property type="match status" value="1"/>
</dbReference>
<gene>
    <name evidence="4" type="ORF">CKO21_14050</name>
</gene>
<organism evidence="4 5">
    <name type="scientific">Rhodovibrio salinarum</name>
    <dbReference type="NCBI Taxonomy" id="1087"/>
    <lineage>
        <taxon>Bacteria</taxon>
        <taxon>Pseudomonadati</taxon>
        <taxon>Pseudomonadota</taxon>
        <taxon>Alphaproteobacteria</taxon>
        <taxon>Rhodospirillales</taxon>
        <taxon>Rhodovibrionaceae</taxon>
        <taxon>Rhodovibrio</taxon>
    </lineage>
</organism>
<feature type="signal peptide" evidence="2">
    <location>
        <begin position="1"/>
        <end position="22"/>
    </location>
</feature>
<accession>A0A934V154</accession>
<dbReference type="RefSeq" id="WP_051431971.1">
    <property type="nucleotide sequence ID" value="NZ_NRRE01000027.1"/>
</dbReference>
<keyword evidence="2" id="KW-0732">Signal</keyword>
<dbReference type="InterPro" id="IPR025711">
    <property type="entry name" value="PepSY"/>
</dbReference>
<evidence type="ECO:0000259" key="3">
    <source>
        <dbReference type="Pfam" id="PF13670"/>
    </source>
</evidence>
<protein>
    <submittedName>
        <fullName evidence="4">PepSY domain-containing protein</fullName>
    </submittedName>
</protein>
<reference evidence="4" key="2">
    <citation type="journal article" date="2020" name="Microorganisms">
        <title>Osmotic Adaptation and Compatible Solute Biosynthesis of Phototrophic Bacteria as Revealed from Genome Analyses.</title>
        <authorList>
            <person name="Imhoff J.F."/>
            <person name="Rahn T."/>
            <person name="Kunzel S."/>
            <person name="Keller A."/>
            <person name="Neulinger S.C."/>
        </authorList>
    </citation>
    <scope>NUCLEOTIDE SEQUENCE</scope>
    <source>
        <strain evidence="4">DSM 9154</strain>
    </source>
</reference>
<dbReference type="Proteomes" id="UP000778970">
    <property type="component" value="Unassembled WGS sequence"/>
</dbReference>